<evidence type="ECO:0000313" key="6">
    <source>
        <dbReference type="EMBL" id="RIY31180.1"/>
    </source>
</evidence>
<dbReference type="FunFam" id="3.40.309.10:FF:000012">
    <property type="entry name" value="Betaine aldehyde dehydrogenase"/>
    <property type="match status" value="1"/>
</dbReference>
<dbReference type="InterPro" id="IPR029510">
    <property type="entry name" value="Ald_DH_CS_GLU"/>
</dbReference>
<dbReference type="PROSITE" id="PS00687">
    <property type="entry name" value="ALDEHYDE_DEHYDR_GLU"/>
    <property type="match status" value="1"/>
</dbReference>
<name>A0A3A1Y168_9GAMM</name>
<evidence type="ECO:0000256" key="2">
    <source>
        <dbReference type="ARBA" id="ARBA00023002"/>
    </source>
</evidence>
<dbReference type="Gene3D" id="3.40.605.10">
    <property type="entry name" value="Aldehyde Dehydrogenase, Chain A, domain 1"/>
    <property type="match status" value="1"/>
</dbReference>
<dbReference type="PROSITE" id="PS00070">
    <property type="entry name" value="ALDEHYDE_DEHYDR_CYS"/>
    <property type="match status" value="1"/>
</dbReference>
<evidence type="ECO:0000256" key="4">
    <source>
        <dbReference type="RuleBase" id="RU003345"/>
    </source>
</evidence>
<dbReference type="EMBL" id="NRHC01000119">
    <property type="protein sequence ID" value="RIY31180.1"/>
    <property type="molecule type" value="Genomic_DNA"/>
</dbReference>
<dbReference type="InterPro" id="IPR016162">
    <property type="entry name" value="Ald_DH_N"/>
</dbReference>
<dbReference type="InterPro" id="IPR016161">
    <property type="entry name" value="Ald_DH/histidinol_DH"/>
</dbReference>
<keyword evidence="7" id="KW-1185">Reference proteome</keyword>
<feature type="active site" evidence="3">
    <location>
        <position position="254"/>
    </location>
</feature>
<dbReference type="Pfam" id="PF00171">
    <property type="entry name" value="Aldedh"/>
    <property type="match status" value="1"/>
</dbReference>
<dbReference type="Proteomes" id="UP000265691">
    <property type="component" value="Unassembled WGS sequence"/>
</dbReference>
<evidence type="ECO:0000256" key="1">
    <source>
        <dbReference type="ARBA" id="ARBA00009986"/>
    </source>
</evidence>
<dbReference type="SUPFAM" id="SSF53720">
    <property type="entry name" value="ALDH-like"/>
    <property type="match status" value="1"/>
</dbReference>
<sequence length="493" mass="53956">MTNLNVFDQSYGLYINGQWTQGTEGKLLTSYNPANNQPLATFVDASKEDVDAAVQAATEALKTWRLTSPIERATILNKIADVIDENLELFAMQETLDNGKPIRETLNADIPLAADHFRYFAGVVRAEEGTVKDLDEENLSIILQEPIGVVGQIIPWNFPFLMAAWKIAPALAAGCTIVIHPSSTTSLSLLSLAQKIGHLLPPGVLNVITGKGSRSGQYMLEHKGFNKLAFTGSTAIGRQVGLAAAEMLIPATLELGGKSANIVFDDAPFEKALEGVQKGILFNQGQVCCAGSRIFVQEGIYDKFVEAMVKAFESIKVGLPWEPDTVMGAQINRPQIETIEKYVALGKEEGCRVLTGGKRYTEGALKDGEFYHPTLLESDNNSLRINQEEIFGPVATVIKFKTEEEVIALANDSEYGLGGGVWTNNINRALRVAKGVQTGRMWVNCYNRFDAGTPFGGYKASGIGRETHKMILKSYTQAKNIYISLREEKEGFY</sequence>
<accession>A0A3A1Y168</accession>
<dbReference type="Gene3D" id="3.40.309.10">
    <property type="entry name" value="Aldehyde Dehydrogenase, Chain A, domain 2"/>
    <property type="match status" value="1"/>
</dbReference>
<dbReference type="InterPro" id="IPR016163">
    <property type="entry name" value="Ald_DH_C"/>
</dbReference>
<dbReference type="FunFam" id="3.40.605.10:FF:000007">
    <property type="entry name" value="NAD/NADP-dependent betaine aldehyde dehydrogenase"/>
    <property type="match status" value="1"/>
</dbReference>
<organism evidence="6 7">
    <name type="scientific">Psittacicella hinzii</name>
    <dbReference type="NCBI Taxonomy" id="2028575"/>
    <lineage>
        <taxon>Bacteria</taxon>
        <taxon>Pseudomonadati</taxon>
        <taxon>Pseudomonadota</taxon>
        <taxon>Gammaproteobacteria</taxon>
        <taxon>Pasteurellales</taxon>
        <taxon>Psittacicellaceae</taxon>
        <taxon>Psittacicella</taxon>
    </lineage>
</organism>
<gene>
    <name evidence="6" type="ORF">CKF54_07310</name>
</gene>
<dbReference type="GO" id="GO:0016620">
    <property type="term" value="F:oxidoreductase activity, acting on the aldehyde or oxo group of donors, NAD or NADP as acceptor"/>
    <property type="evidence" value="ECO:0007669"/>
    <property type="project" value="InterPro"/>
</dbReference>
<feature type="domain" description="Aldehyde dehydrogenase" evidence="5">
    <location>
        <begin position="19"/>
        <end position="481"/>
    </location>
</feature>
<evidence type="ECO:0000259" key="5">
    <source>
        <dbReference type="Pfam" id="PF00171"/>
    </source>
</evidence>
<dbReference type="InterPro" id="IPR015590">
    <property type="entry name" value="Aldehyde_DH_dom"/>
</dbReference>
<reference evidence="6 7" key="1">
    <citation type="submission" date="2017-08" db="EMBL/GenBank/DDBJ databases">
        <title>Reclassification of Bisgaard taxon 37 and 44.</title>
        <authorList>
            <person name="Christensen H."/>
        </authorList>
    </citation>
    <scope>NUCLEOTIDE SEQUENCE [LARGE SCALE GENOMIC DNA]</scope>
    <source>
        <strain evidence="6 7">B96_3</strain>
    </source>
</reference>
<comment type="caution">
    <text evidence="6">The sequence shown here is derived from an EMBL/GenBank/DDBJ whole genome shotgun (WGS) entry which is preliminary data.</text>
</comment>
<dbReference type="PANTHER" id="PTHR11699">
    <property type="entry name" value="ALDEHYDE DEHYDROGENASE-RELATED"/>
    <property type="match status" value="1"/>
</dbReference>
<dbReference type="AlphaFoldDB" id="A0A3A1Y168"/>
<dbReference type="RefSeq" id="WP_119525701.1">
    <property type="nucleotide sequence ID" value="NZ_NRHC01000119.1"/>
</dbReference>
<evidence type="ECO:0000313" key="7">
    <source>
        <dbReference type="Proteomes" id="UP000265691"/>
    </source>
</evidence>
<proteinExistence type="inferred from homology"/>
<comment type="similarity">
    <text evidence="1 4">Belongs to the aldehyde dehydrogenase family.</text>
</comment>
<keyword evidence="2 4" id="KW-0560">Oxidoreductase</keyword>
<evidence type="ECO:0000256" key="3">
    <source>
        <dbReference type="PROSITE-ProRule" id="PRU10007"/>
    </source>
</evidence>
<protein>
    <submittedName>
        <fullName evidence="6">Aldehyde dehydrogenase</fullName>
    </submittedName>
</protein>
<dbReference type="InterPro" id="IPR016160">
    <property type="entry name" value="Ald_DH_CS_CYS"/>
</dbReference>
<dbReference type="OrthoDB" id="5687308at2"/>